<evidence type="ECO:0000256" key="9">
    <source>
        <dbReference type="ARBA" id="ARBA00047671"/>
    </source>
</evidence>
<organism evidence="12 13">
    <name type="scientific">Zinderia insecticola (strain CARI)</name>
    <dbReference type="NCBI Taxonomy" id="871271"/>
    <lineage>
        <taxon>Bacteria</taxon>
        <taxon>Pseudomonadati</taxon>
        <taxon>Pseudomonadota</taxon>
        <taxon>Betaproteobacteria</taxon>
        <taxon>Burkholderiales</taxon>
        <taxon>Oxalobacteraceae</taxon>
        <taxon>Candidatus Zinderia</taxon>
    </lineage>
</organism>
<keyword evidence="13" id="KW-1185">Reference proteome</keyword>
<evidence type="ECO:0000256" key="1">
    <source>
        <dbReference type="ARBA" id="ARBA00012831"/>
    </source>
</evidence>
<comment type="catalytic activity">
    <reaction evidence="9">
        <text>tRNA(Pro) + L-proline + ATP = L-prolyl-tRNA(Pro) + AMP + diphosphate</text>
        <dbReference type="Rhea" id="RHEA:14305"/>
        <dbReference type="Rhea" id="RHEA-COMP:9700"/>
        <dbReference type="Rhea" id="RHEA-COMP:9702"/>
        <dbReference type="ChEBI" id="CHEBI:30616"/>
        <dbReference type="ChEBI" id="CHEBI:33019"/>
        <dbReference type="ChEBI" id="CHEBI:60039"/>
        <dbReference type="ChEBI" id="CHEBI:78442"/>
        <dbReference type="ChEBI" id="CHEBI:78532"/>
        <dbReference type="ChEBI" id="CHEBI:456215"/>
        <dbReference type="EC" id="6.1.1.15"/>
    </reaction>
</comment>
<dbReference type="InterPro" id="IPR045864">
    <property type="entry name" value="aa-tRNA-synth_II/BPL/LPL"/>
</dbReference>
<dbReference type="InterPro" id="IPR036621">
    <property type="entry name" value="Anticodon-bd_dom_sf"/>
</dbReference>
<evidence type="ECO:0000256" key="8">
    <source>
        <dbReference type="ARBA" id="ARBA00023146"/>
    </source>
</evidence>
<dbReference type="InterPro" id="IPR050062">
    <property type="entry name" value="Pro-tRNA_synthetase"/>
</dbReference>
<dbReference type="KEGG" id="zin:ZICARI_177"/>
<reference key="2">
    <citation type="submission" date="2010-08" db="EMBL/GenBank/DDBJ databases">
        <title>Functional convergence in reduced genomes of bacterial symbionts spanning 200 million years of evolution.</title>
        <authorList>
            <person name="McCutcheon J.P."/>
            <person name="Moran N.A."/>
        </authorList>
    </citation>
    <scope>NUCLEOTIDE SEQUENCE</scope>
    <source>
        <strain>CARI</strain>
    </source>
</reference>
<proteinExistence type="predicted"/>
<dbReference type="InterPro" id="IPR006195">
    <property type="entry name" value="aa-tRNA-synth_II"/>
</dbReference>
<evidence type="ECO:0000256" key="5">
    <source>
        <dbReference type="ARBA" id="ARBA00022741"/>
    </source>
</evidence>
<dbReference type="AlphaFoldDB" id="E0TJ05"/>
<dbReference type="Pfam" id="PF03129">
    <property type="entry name" value="HGTP_anticodon"/>
    <property type="match status" value="1"/>
</dbReference>
<dbReference type="InterPro" id="IPR002316">
    <property type="entry name" value="Pro-tRNA-ligase_IIa"/>
</dbReference>
<dbReference type="Gene3D" id="3.30.930.10">
    <property type="entry name" value="Bira Bifunctional Protein, Domain 2"/>
    <property type="match status" value="2"/>
</dbReference>
<protein>
    <recommendedName>
        <fullName evidence="2 10">Proline--tRNA ligase</fullName>
        <ecNumber evidence="1 10">6.1.1.15</ecNumber>
    </recommendedName>
</protein>
<dbReference type="GO" id="GO:0006433">
    <property type="term" value="P:prolyl-tRNA aminoacylation"/>
    <property type="evidence" value="ECO:0007669"/>
    <property type="project" value="UniProtKB-UniRule"/>
</dbReference>
<dbReference type="GO" id="GO:0005829">
    <property type="term" value="C:cytosol"/>
    <property type="evidence" value="ECO:0007669"/>
    <property type="project" value="TreeGrafter"/>
</dbReference>
<keyword evidence="4" id="KW-0436">Ligase</keyword>
<evidence type="ECO:0000256" key="7">
    <source>
        <dbReference type="ARBA" id="ARBA00022917"/>
    </source>
</evidence>
<evidence type="ECO:0000259" key="11">
    <source>
        <dbReference type="PROSITE" id="PS50862"/>
    </source>
</evidence>
<feature type="domain" description="Aminoacyl-transfer RNA synthetases class-II family profile" evidence="11">
    <location>
        <begin position="49"/>
        <end position="454"/>
    </location>
</feature>
<dbReference type="NCBIfam" id="TIGR00409">
    <property type="entry name" value="proS_fam_II"/>
    <property type="match status" value="1"/>
</dbReference>
<dbReference type="PANTHER" id="PTHR42753:SF2">
    <property type="entry name" value="PROLINE--TRNA LIGASE"/>
    <property type="match status" value="1"/>
</dbReference>
<gene>
    <name evidence="12" type="primary">proS</name>
    <name evidence="12" type="ordered locus">ZICARI_177</name>
</gene>
<dbReference type="Pfam" id="PF00587">
    <property type="entry name" value="tRNA-synt_2b"/>
    <property type="match status" value="1"/>
</dbReference>
<dbReference type="InterPro" id="IPR004154">
    <property type="entry name" value="Anticodon-bd"/>
</dbReference>
<dbReference type="Gene3D" id="3.40.50.800">
    <property type="entry name" value="Anticodon-binding domain"/>
    <property type="match status" value="1"/>
</dbReference>
<dbReference type="Proteomes" id="UP000001303">
    <property type="component" value="Chromosome"/>
</dbReference>
<evidence type="ECO:0000256" key="6">
    <source>
        <dbReference type="ARBA" id="ARBA00022840"/>
    </source>
</evidence>
<evidence type="ECO:0000256" key="2">
    <source>
        <dbReference type="ARBA" id="ARBA00019110"/>
    </source>
</evidence>
<dbReference type="PRINTS" id="PR01046">
    <property type="entry name" value="TRNASYNTHPRO"/>
</dbReference>
<sequence>MLAKKFFIFTLKKILSNINNKTLKIINKIGMIKKISSGIYTYMPILLLILKKIKSIINYEMKKNNITEILMPIIQPSNIWKKTKRWYKMKNELLKFKNRKKKYFVMQPTSEELITYIIKKELLNYKQLPLIFYNIQNKFRDELRCKSGLIRLKEFIMKDAYSFDISFKNSIKNYKLMLNIYKNIFNKINLKFKILKTNNKNMEWIISHEFHIITKNSNNYFLCSNLNSYNINLYNTLLKFLNFKKIKKKKKIKKYIINYKILILKNKYLKKKEIWILLINKKNKINKKKIKNILNNKFKILKKKIINKIKKKKIDIFFLRNKRIKKNILIDNSLYNNKYFIFIYKNKNKLIIKNNIFKNKIKLNIIHNINKKKNKIDLNNFNILKIKKSIEIAHIFLLGKFYSRLINSKYINYNNKKKFFFMGSYGIGISRLLQIIIEKNIDKIGIKWPNNLIPFNLVICFIKNNNYIKKISYFIYYKLLLLNINLIIDNRNINIGYMLNDWELIGIPNYIIVGNFIKKNIISYKVRKKKNIYKNININKIFKFIFNKINIYK</sequence>
<keyword evidence="3" id="KW-0963">Cytoplasm</keyword>
<dbReference type="InterPro" id="IPR002314">
    <property type="entry name" value="aa-tRNA-synt_IIb"/>
</dbReference>
<evidence type="ECO:0000256" key="10">
    <source>
        <dbReference type="NCBIfam" id="TIGR00409"/>
    </source>
</evidence>
<dbReference type="HOGENOM" id="CLU_016739_0_0_4"/>
<dbReference type="GO" id="GO:0005524">
    <property type="term" value="F:ATP binding"/>
    <property type="evidence" value="ECO:0007669"/>
    <property type="project" value="UniProtKB-KW"/>
</dbReference>
<evidence type="ECO:0000256" key="3">
    <source>
        <dbReference type="ARBA" id="ARBA00022490"/>
    </source>
</evidence>
<dbReference type="EMBL" id="CP002161">
    <property type="protein sequence ID" value="ADM89782.1"/>
    <property type="molecule type" value="Genomic_DNA"/>
</dbReference>
<evidence type="ECO:0000313" key="13">
    <source>
        <dbReference type="Proteomes" id="UP000001303"/>
    </source>
</evidence>
<dbReference type="SUPFAM" id="SSF55681">
    <property type="entry name" value="Class II aaRS and biotin synthetases"/>
    <property type="match status" value="1"/>
</dbReference>
<keyword evidence="7" id="KW-0648">Protein biosynthesis</keyword>
<evidence type="ECO:0000256" key="4">
    <source>
        <dbReference type="ARBA" id="ARBA00022598"/>
    </source>
</evidence>
<evidence type="ECO:0000313" key="12">
    <source>
        <dbReference type="EMBL" id="ADM89782.1"/>
    </source>
</evidence>
<dbReference type="InterPro" id="IPR004500">
    <property type="entry name" value="Pro-tRNA-synth_IIa_bac-type"/>
</dbReference>
<name>E0TJ05_ZINIC</name>
<dbReference type="GO" id="GO:0004827">
    <property type="term" value="F:proline-tRNA ligase activity"/>
    <property type="evidence" value="ECO:0007669"/>
    <property type="project" value="UniProtKB-UniRule"/>
</dbReference>
<reference evidence="12 13" key="1">
    <citation type="journal article" date="2010" name="Genome Biol. Evol.">
        <title>Functional convergence in reduced genomes of bacterial symbionts spanning 200 My of evolution.</title>
        <authorList>
            <person name="McCutcheon J.P."/>
            <person name="Moran N.A."/>
        </authorList>
    </citation>
    <scope>NUCLEOTIDE SEQUENCE [LARGE SCALE GENOMIC DNA]</scope>
    <source>
        <strain evidence="12 13">CARI</strain>
    </source>
</reference>
<dbReference type="EC" id="6.1.1.15" evidence="1 10"/>
<accession>E0TJ05</accession>
<keyword evidence="6" id="KW-0067">ATP-binding</keyword>
<dbReference type="SUPFAM" id="SSF52954">
    <property type="entry name" value="Class II aaRS ABD-related"/>
    <property type="match status" value="1"/>
</dbReference>
<keyword evidence="8 12" id="KW-0030">Aminoacyl-tRNA synthetase</keyword>
<dbReference type="PROSITE" id="PS50862">
    <property type="entry name" value="AA_TRNA_LIGASE_II"/>
    <property type="match status" value="1"/>
</dbReference>
<keyword evidence="5" id="KW-0547">Nucleotide-binding</keyword>
<dbReference type="STRING" id="871271.ZICARI_177"/>
<dbReference type="PANTHER" id="PTHR42753">
    <property type="entry name" value="MITOCHONDRIAL RIBOSOME PROTEIN L39/PROLYL-TRNA LIGASE FAMILY MEMBER"/>
    <property type="match status" value="1"/>
</dbReference>